<feature type="binding site" evidence="2">
    <location>
        <position position="236"/>
    </location>
    <ligand>
        <name>N(2)-succinyl-L-ornithine</name>
        <dbReference type="ChEBI" id="CHEBI:58514"/>
    </ligand>
</feature>
<sequence>MKHFTSVHDVADWPALWQKVEQIKADPQGRKTLGNNKAMCLIFLNSSLRTRLSTQRAAMNIGLDTVVFDINQGGWQLEMVDGTIMNGSTAEHVKEAAAVIGAYYDIIGIRSFAQLKDRDEDAEETIIRQFKKYAGVPIISLESSIRHPLQSLTDLITIEEYKKVEKPKVVLSWAPHPRALPQAVANSFLEWMHETEYELVLTHPEGYELSEDFTQGVKVIYDQQQALEGADFVYVKNWSSYKDYGKILRQDDAWMMTAEKMKHTREAYFMHCLPVRRNVVVADDVIDSPNSLVIPQAAHRVTAAQTVLELILAS</sequence>
<feature type="binding site" description="in other chain" evidence="2">
    <location>
        <position position="110"/>
    </location>
    <ligand>
        <name>carbamoyl phosphate</name>
        <dbReference type="ChEBI" id="CHEBI:58228"/>
        <note>ligand shared between two neighboring subunits</note>
    </ligand>
</feature>
<dbReference type="InterPro" id="IPR006132">
    <property type="entry name" value="Asp/Orn_carbamoyltranf_P-bd"/>
</dbReference>
<comment type="similarity">
    <text evidence="2">Belongs to the aspartate/ornithine carbamoyltransferase superfamily. SOTCase family.</text>
</comment>
<dbReference type="HAMAP" id="MF_02235">
    <property type="entry name" value="SOTCase"/>
    <property type="match status" value="1"/>
</dbReference>
<dbReference type="InterPro" id="IPR006130">
    <property type="entry name" value="Asp/Orn_carbamoylTrfase"/>
</dbReference>
<dbReference type="SUPFAM" id="SSF53671">
    <property type="entry name" value="Aspartate/ornithine carbamoyltransferase"/>
    <property type="match status" value="1"/>
</dbReference>
<feature type="domain" description="Aspartate/ornithine carbamoyltransferase carbamoyl-P binding" evidence="4">
    <location>
        <begin position="2"/>
        <end position="160"/>
    </location>
</feature>
<dbReference type="EC" id="2.1.3.11" evidence="2"/>
<dbReference type="InterPro" id="IPR036901">
    <property type="entry name" value="Asp/Orn_carbamoylTrfase_sf"/>
</dbReference>
<dbReference type="Pfam" id="PF00185">
    <property type="entry name" value="OTCace"/>
    <property type="match status" value="1"/>
</dbReference>
<evidence type="ECO:0000313" key="5">
    <source>
        <dbReference type="EMBL" id="WKN36266.1"/>
    </source>
</evidence>
<accession>A0AA49JDR9</accession>
<feature type="binding site" evidence="2">
    <location>
        <position position="75"/>
    </location>
    <ligand>
        <name>carbamoyl phosphate</name>
        <dbReference type="ChEBI" id="CHEBI:58228"/>
        <note>ligand shared between two neighboring subunits</note>
    </ligand>
</feature>
<evidence type="ECO:0000256" key="1">
    <source>
        <dbReference type="ARBA" id="ARBA00022679"/>
    </source>
</evidence>
<feature type="binding site" description="in other chain" evidence="2">
    <location>
        <begin position="272"/>
        <end position="273"/>
    </location>
    <ligand>
        <name>carbamoyl phosphate</name>
        <dbReference type="ChEBI" id="CHEBI:58228"/>
        <note>ligand shared between two neighboring subunits</note>
    </ligand>
</feature>
<keyword evidence="2" id="KW-0055">Arginine biosynthesis</keyword>
<protein>
    <recommendedName>
        <fullName evidence="2">N-succinylornithine carbamoyltransferase</fullName>
        <ecNumber evidence="2">2.1.3.11</ecNumber>
    </recommendedName>
    <alternativeName>
        <fullName evidence="2">N-succinyl-L-ornithine transcarbamylase</fullName>
        <shortName evidence="2">SOTCase</shortName>
    </alternativeName>
</protein>
<proteinExistence type="inferred from homology"/>
<comment type="subunit">
    <text evidence="2">Homotrimer.</text>
</comment>
<dbReference type="GO" id="GO:0016597">
    <property type="term" value="F:amino acid binding"/>
    <property type="evidence" value="ECO:0007669"/>
    <property type="project" value="InterPro"/>
</dbReference>
<dbReference type="Gene3D" id="3.40.50.1370">
    <property type="entry name" value="Aspartate/ornithine carbamoyltransferase"/>
    <property type="match status" value="2"/>
</dbReference>
<dbReference type="PRINTS" id="PR00101">
    <property type="entry name" value="ATCASE"/>
</dbReference>
<feature type="domain" description="Aspartate/ornithine carbamoyltransferase Asp/Orn-binding" evidence="3">
    <location>
        <begin position="184"/>
        <end position="310"/>
    </location>
</feature>
<dbReference type="InterPro" id="IPR006131">
    <property type="entry name" value="Asp_carbamoyltransf_Asp/Orn-bd"/>
</dbReference>
<keyword evidence="1 2" id="KW-0808">Transferase</keyword>
<comment type="catalytic activity">
    <reaction evidence="2">
        <text>N(2)-succinyl-L-ornithine + carbamoyl phosphate = N(2)-succinyl-L-citrulline + phosphate + H(+)</text>
        <dbReference type="Rhea" id="RHEA:25884"/>
        <dbReference type="ChEBI" id="CHEBI:15378"/>
        <dbReference type="ChEBI" id="CHEBI:43474"/>
        <dbReference type="ChEBI" id="CHEBI:58228"/>
        <dbReference type="ChEBI" id="CHEBI:58514"/>
        <dbReference type="ChEBI" id="CHEBI:58862"/>
        <dbReference type="EC" id="2.1.3.11"/>
    </reaction>
</comment>
<keyword evidence="2" id="KW-0028">Amino-acid biosynthesis</keyword>
<dbReference type="NCBIfam" id="NF003384">
    <property type="entry name" value="PRK04523.1"/>
    <property type="match status" value="1"/>
</dbReference>
<dbReference type="GO" id="GO:0004585">
    <property type="term" value="F:ornithine carbamoyltransferase activity"/>
    <property type="evidence" value="ECO:0007669"/>
    <property type="project" value="InterPro"/>
</dbReference>
<dbReference type="PANTHER" id="PTHR45753">
    <property type="entry name" value="ORNITHINE CARBAMOYLTRANSFERASE, MITOCHONDRIAL"/>
    <property type="match status" value="1"/>
</dbReference>
<dbReference type="AlphaFoldDB" id="A0AA49JDR9"/>
<feature type="binding site" evidence="2">
    <location>
        <position position="276"/>
    </location>
    <ligand>
        <name>N(2)-succinyl-L-ornithine</name>
        <dbReference type="ChEBI" id="CHEBI:58514"/>
    </ligand>
</feature>
<evidence type="ECO:0000256" key="2">
    <source>
        <dbReference type="HAMAP-Rule" id="MF_02235"/>
    </source>
</evidence>
<dbReference type="EMBL" id="CP120682">
    <property type="protein sequence ID" value="WKN36266.1"/>
    <property type="molecule type" value="Genomic_DNA"/>
</dbReference>
<name>A0AA49JDR9_9BACT</name>
<evidence type="ECO:0000259" key="4">
    <source>
        <dbReference type="Pfam" id="PF02729"/>
    </source>
</evidence>
<dbReference type="GO" id="GO:0019240">
    <property type="term" value="P:citrulline biosynthetic process"/>
    <property type="evidence" value="ECO:0007669"/>
    <property type="project" value="TreeGrafter"/>
</dbReference>
<dbReference type="PRINTS" id="PR00100">
    <property type="entry name" value="AOTCASE"/>
</dbReference>
<dbReference type="Pfam" id="PF02729">
    <property type="entry name" value="OTCace_N"/>
    <property type="match status" value="1"/>
</dbReference>
<dbReference type="InterPro" id="IPR043696">
    <property type="entry name" value="ArgF'-like"/>
</dbReference>
<evidence type="ECO:0000259" key="3">
    <source>
        <dbReference type="Pfam" id="PF00185"/>
    </source>
</evidence>
<feature type="binding site" evidence="2">
    <location>
        <position position="142"/>
    </location>
    <ligand>
        <name>N(2)-succinyl-L-ornithine</name>
        <dbReference type="ChEBI" id="CHEBI:58514"/>
    </ligand>
</feature>
<feature type="binding site" evidence="2">
    <location>
        <position position="176"/>
    </location>
    <ligand>
        <name>N(2)-succinyl-L-ornithine</name>
        <dbReference type="ChEBI" id="CHEBI:58514"/>
    </ligand>
</feature>
<reference evidence="5" key="2">
    <citation type="journal article" date="2024" name="Antonie Van Leeuwenhoek">
        <title>Roseihalotalea indica gen. nov., sp. nov., a halophilic Bacteroidetes from mesopelagic Southwest Indian Ocean with higher carbohydrate metabolic potential.</title>
        <authorList>
            <person name="Chen B."/>
            <person name="Zhang M."/>
            <person name="Lin D."/>
            <person name="Ye J."/>
            <person name="Tang K."/>
        </authorList>
    </citation>
    <scope>NUCLEOTIDE SEQUENCE</scope>
    <source>
        <strain evidence="5">TK19036</strain>
    </source>
</reference>
<organism evidence="5">
    <name type="scientific">Roseihalotalea indica</name>
    <dbReference type="NCBI Taxonomy" id="2867963"/>
    <lineage>
        <taxon>Bacteria</taxon>
        <taxon>Pseudomonadati</taxon>
        <taxon>Bacteroidota</taxon>
        <taxon>Cytophagia</taxon>
        <taxon>Cytophagales</taxon>
        <taxon>Catalimonadaceae</taxon>
        <taxon>Roseihalotalea</taxon>
    </lineage>
</organism>
<dbReference type="PANTHER" id="PTHR45753:SF3">
    <property type="entry name" value="ORNITHINE TRANSCARBAMYLASE, MITOCHONDRIAL"/>
    <property type="match status" value="1"/>
</dbReference>
<feature type="binding site" description="in other chain" evidence="2">
    <location>
        <begin position="47"/>
        <end position="50"/>
    </location>
    <ligand>
        <name>carbamoyl phosphate</name>
        <dbReference type="ChEBI" id="CHEBI:58228"/>
        <note>ligand shared between two neighboring subunits</note>
    </ligand>
</feature>
<comment type="function">
    <text evidence="2">Catalyzes the transfer of the carbamoyl group from carbamoyl phosphate to the delta-amino group of N(2)-succinyl-L-ornithine to produce N(2)-succinyl-L-citrulline. Is essential for arginine biosynthesis.</text>
</comment>
<feature type="binding site" description="in other chain" evidence="2">
    <location>
        <begin position="147"/>
        <end position="150"/>
    </location>
    <ligand>
        <name>carbamoyl phosphate</name>
        <dbReference type="ChEBI" id="CHEBI:58228"/>
        <note>ligand shared between two neighboring subunits</note>
    </ligand>
</feature>
<reference evidence="5" key="1">
    <citation type="journal article" date="2023" name="Comput. Struct. Biotechnol. J.">
        <title>Discovery of a novel marine Bacteroidetes with a rich repertoire of carbohydrate-active enzymes.</title>
        <authorList>
            <person name="Chen B."/>
            <person name="Liu G."/>
            <person name="Chen Q."/>
            <person name="Wang H."/>
            <person name="Liu L."/>
            <person name="Tang K."/>
        </authorList>
    </citation>
    <scope>NUCLEOTIDE SEQUENCE</scope>
    <source>
        <strain evidence="5">TK19036</strain>
    </source>
</reference>
<dbReference type="GO" id="GO:0042450">
    <property type="term" value="P:L-arginine biosynthetic process via ornithine"/>
    <property type="evidence" value="ECO:0007669"/>
    <property type="project" value="TreeGrafter"/>
</dbReference>
<comment type="pathway">
    <text evidence="2">Amino-acid biosynthesis; L-arginine biosynthesis.</text>
</comment>
<gene>
    <name evidence="2" type="primary">argF'</name>
    <name evidence="5" type="ORF">K4G66_28280</name>
</gene>
<feature type="binding site" description="in other chain" evidence="2">
    <location>
        <position position="300"/>
    </location>
    <ligand>
        <name>carbamoyl phosphate</name>
        <dbReference type="ChEBI" id="CHEBI:58228"/>
        <note>ligand shared between two neighboring subunits</note>
    </ligand>
</feature>